<evidence type="ECO:0000313" key="2">
    <source>
        <dbReference type="Proteomes" id="UP000177126"/>
    </source>
</evidence>
<dbReference type="AlphaFoldDB" id="A0A1G2FPB4"/>
<protein>
    <recommendedName>
        <fullName evidence="3">Pyrimidine 5'-nucleotidase</fullName>
    </recommendedName>
</protein>
<dbReference type="Gene3D" id="3.40.50.1000">
    <property type="entry name" value="HAD superfamily/HAD-like"/>
    <property type="match status" value="1"/>
</dbReference>
<dbReference type="InterPro" id="IPR023214">
    <property type="entry name" value="HAD_sf"/>
</dbReference>
<dbReference type="InterPro" id="IPR050155">
    <property type="entry name" value="HAD-like_hydrolase_sf"/>
</dbReference>
<dbReference type="GO" id="GO:0008967">
    <property type="term" value="F:phosphoglycolate phosphatase activity"/>
    <property type="evidence" value="ECO:0007669"/>
    <property type="project" value="TreeGrafter"/>
</dbReference>
<gene>
    <name evidence="1" type="ORF">A3B04_00385</name>
</gene>
<proteinExistence type="predicted"/>
<organism evidence="1 2">
    <name type="scientific">Candidatus Portnoybacteria bacterium RIFCSPLOWO2_02_FULL_39_11</name>
    <dbReference type="NCBI Taxonomy" id="1802001"/>
    <lineage>
        <taxon>Bacteria</taxon>
        <taxon>Candidatus Portnoyibacteriota</taxon>
    </lineage>
</organism>
<dbReference type="PANTHER" id="PTHR43434">
    <property type="entry name" value="PHOSPHOGLYCOLATE PHOSPHATASE"/>
    <property type="match status" value="1"/>
</dbReference>
<accession>A0A1G2FPB4</accession>
<evidence type="ECO:0000313" key="1">
    <source>
        <dbReference type="EMBL" id="OGZ39916.1"/>
    </source>
</evidence>
<comment type="caution">
    <text evidence="1">The sequence shown here is derived from an EMBL/GenBank/DDBJ whole genome shotgun (WGS) entry which is preliminary data.</text>
</comment>
<name>A0A1G2FPB4_9BACT</name>
<evidence type="ECO:0008006" key="3">
    <source>
        <dbReference type="Google" id="ProtNLM"/>
    </source>
</evidence>
<dbReference type="Pfam" id="PF00702">
    <property type="entry name" value="Hydrolase"/>
    <property type="match status" value="1"/>
</dbReference>
<dbReference type="SFLD" id="SFLDS00003">
    <property type="entry name" value="Haloacid_Dehalogenase"/>
    <property type="match status" value="1"/>
</dbReference>
<dbReference type="Proteomes" id="UP000177126">
    <property type="component" value="Unassembled WGS sequence"/>
</dbReference>
<dbReference type="PANTHER" id="PTHR43434:SF1">
    <property type="entry name" value="PHOSPHOGLYCOLATE PHOSPHATASE"/>
    <property type="match status" value="1"/>
</dbReference>
<dbReference type="InterPro" id="IPR036412">
    <property type="entry name" value="HAD-like_sf"/>
</dbReference>
<reference evidence="1 2" key="1">
    <citation type="journal article" date="2016" name="Nat. Commun.">
        <title>Thousands of microbial genomes shed light on interconnected biogeochemical processes in an aquifer system.</title>
        <authorList>
            <person name="Anantharaman K."/>
            <person name="Brown C.T."/>
            <person name="Hug L.A."/>
            <person name="Sharon I."/>
            <person name="Castelle C.J."/>
            <person name="Probst A.J."/>
            <person name="Thomas B.C."/>
            <person name="Singh A."/>
            <person name="Wilkins M.J."/>
            <person name="Karaoz U."/>
            <person name="Brodie E.L."/>
            <person name="Williams K.H."/>
            <person name="Hubbard S.S."/>
            <person name="Banfield J.F."/>
        </authorList>
    </citation>
    <scope>NUCLEOTIDE SEQUENCE [LARGE SCALE GENOMIC DNA]</scope>
</reference>
<dbReference type="SFLD" id="SFLDG01129">
    <property type="entry name" value="C1.5:_HAD__Beta-PGM__Phosphata"/>
    <property type="match status" value="1"/>
</dbReference>
<dbReference type="EMBL" id="MHNF01000045">
    <property type="protein sequence ID" value="OGZ39916.1"/>
    <property type="molecule type" value="Genomic_DNA"/>
</dbReference>
<dbReference type="GO" id="GO:0006281">
    <property type="term" value="P:DNA repair"/>
    <property type="evidence" value="ECO:0007669"/>
    <property type="project" value="TreeGrafter"/>
</dbReference>
<sequence length="209" mass="23674">MSLISLKDLEADLWIFDCDGVIYDNAKGAEKEVMNRMTRFISSRYGCSIEKARSIRHELLRKHQVPHSIMALTREGFNEQEILEETYFAIDFQGLGIIPSLRLQKLFSSLAGKKVLLTNNHGEYAWRVLCQLGISKYFSAVYGIGELGLVQKPDSRAFQFVQNATGVNENIIFVDDEIHNVVAAEQFGWTAVLKGGNAEHKGFWLTELK</sequence>
<dbReference type="SUPFAM" id="SSF56784">
    <property type="entry name" value="HAD-like"/>
    <property type="match status" value="1"/>
</dbReference>